<reference evidence="3" key="1">
    <citation type="submission" date="2016-12" db="EMBL/GenBank/DDBJ databases">
        <authorList>
            <person name="Le Fleche-Mateos A."/>
        </authorList>
    </citation>
    <scope>NUCLEOTIDE SEQUENCE</scope>
    <source>
        <strain evidence="3">213</strain>
    </source>
</reference>
<accession>A0AA40X3X5</accession>
<dbReference type="EMBL" id="MRWD01000037">
    <property type="protein sequence ID" value="ORJ20336.1"/>
    <property type="molecule type" value="Genomic_DNA"/>
</dbReference>
<reference evidence="2" key="4">
    <citation type="submission" date="2022-09" db="EMBL/GenBank/DDBJ databases">
        <title>Rouxiella aceris sp. nov., isolated from tree sap and emended description of the genus Rhouxiella.</title>
        <authorList>
            <person name="Kim I.S."/>
        </authorList>
    </citation>
    <scope>NUCLEOTIDE SEQUENCE</scope>
    <source>
        <strain evidence="2">SAP-2</strain>
    </source>
</reference>
<proteinExistence type="predicted"/>
<evidence type="ECO:0000313" key="4">
    <source>
        <dbReference type="Proteomes" id="UP000192722"/>
    </source>
</evidence>
<reference evidence="2" key="3">
    <citation type="submission" date="2020-11" db="EMBL/GenBank/DDBJ databases">
        <authorList>
            <person name="Lee S.D."/>
        </authorList>
    </citation>
    <scope>NUCLEOTIDE SEQUENCE</scope>
    <source>
        <strain evidence="2">SAP-2</strain>
    </source>
</reference>
<evidence type="ECO:0000313" key="5">
    <source>
        <dbReference type="Proteomes" id="UP000705283"/>
    </source>
</evidence>
<evidence type="ECO:0000313" key="3">
    <source>
        <dbReference type="EMBL" id="ORJ20336.1"/>
    </source>
</evidence>
<comment type="caution">
    <text evidence="2">The sequence shown here is derived from an EMBL/GenBank/DDBJ whole genome shotgun (WGS) entry which is preliminary data.</text>
</comment>
<name>A0AA40X3X5_9GAMM</name>
<dbReference type="Proteomes" id="UP000705283">
    <property type="component" value="Unassembled WGS sequence"/>
</dbReference>
<gene>
    <name evidence="3" type="ORF">BS639_15295</name>
    <name evidence="2" type="ORF">ITX54_13615</name>
</gene>
<dbReference type="AlphaFoldDB" id="A0AA40X3X5"/>
<dbReference type="RefSeq" id="WP_084983528.1">
    <property type="nucleotide sequence ID" value="NZ_CBCSCF010000003.1"/>
</dbReference>
<keyword evidence="4" id="KW-1185">Reference proteome</keyword>
<dbReference type="EMBL" id="JADMKS010000005">
    <property type="protein sequence ID" value="MBF6637697.1"/>
    <property type="molecule type" value="Genomic_DNA"/>
</dbReference>
<protein>
    <submittedName>
        <fullName evidence="2">Uncharacterized protein</fullName>
    </submittedName>
</protein>
<feature type="compositionally biased region" description="Polar residues" evidence="1">
    <location>
        <begin position="1"/>
        <end position="14"/>
    </location>
</feature>
<organism evidence="2 5">
    <name type="scientific">Rouxiella silvae</name>
    <dbReference type="NCBI Taxonomy" id="1646373"/>
    <lineage>
        <taxon>Bacteria</taxon>
        <taxon>Pseudomonadati</taxon>
        <taxon>Pseudomonadota</taxon>
        <taxon>Gammaproteobacteria</taxon>
        <taxon>Enterobacterales</taxon>
        <taxon>Yersiniaceae</taxon>
        <taxon>Rouxiella</taxon>
    </lineage>
</organism>
<sequence length="71" mass="8235">MLTISINTIHSGDSPSARPISLTERIENTPSPKFTSEEILKARKQFNEFIFTQISTEFEERMNEEKDSISW</sequence>
<evidence type="ECO:0000256" key="1">
    <source>
        <dbReference type="SAM" id="MobiDB-lite"/>
    </source>
</evidence>
<reference evidence="3 4" key="2">
    <citation type="journal article" date="2017" name="Int. J. Syst. Evol. Microbiol.">
        <title>Rouxiella badensis sp. nov. and Rouxiella silvae sp. nov. isolated from peat bog soil in Germany and emendation of the genus description.</title>
        <authorList>
            <person name="Le Fleche-Mateos A."/>
            <person name="Kugler J.H."/>
            <person name="Hansen S.H."/>
            <person name="Syldatk C."/>
            <person name="Hausmann R."/>
            <person name="Lomprez F."/>
            <person name="Vandenbogaert M."/>
            <person name="Manuguerra J.C."/>
            <person name="Grimont P.A."/>
        </authorList>
    </citation>
    <scope>NUCLEOTIDE SEQUENCE [LARGE SCALE GENOMIC DNA]</scope>
    <source>
        <strain evidence="3 4">213</strain>
    </source>
</reference>
<feature type="region of interest" description="Disordered" evidence="1">
    <location>
        <begin position="1"/>
        <end position="22"/>
    </location>
</feature>
<dbReference type="Proteomes" id="UP000192722">
    <property type="component" value="Unassembled WGS sequence"/>
</dbReference>
<evidence type="ECO:0000313" key="2">
    <source>
        <dbReference type="EMBL" id="MBF6637697.1"/>
    </source>
</evidence>